<dbReference type="SMART" id="SM00244">
    <property type="entry name" value="PHB"/>
    <property type="match status" value="1"/>
</dbReference>
<dbReference type="SUPFAM" id="SSF117892">
    <property type="entry name" value="Band 7/SPFH domain"/>
    <property type="match status" value="1"/>
</dbReference>
<organism evidence="9 10">
    <name type="scientific">Maritimibacter harenae</name>
    <dbReference type="NCBI Taxonomy" id="2606218"/>
    <lineage>
        <taxon>Bacteria</taxon>
        <taxon>Pseudomonadati</taxon>
        <taxon>Pseudomonadota</taxon>
        <taxon>Alphaproteobacteria</taxon>
        <taxon>Rhodobacterales</taxon>
        <taxon>Roseobacteraceae</taxon>
        <taxon>Maritimibacter</taxon>
    </lineage>
</organism>
<protein>
    <recommendedName>
        <fullName evidence="6">Protein HflC</fullName>
    </recommendedName>
</protein>
<dbReference type="GO" id="GO:0006508">
    <property type="term" value="P:proteolysis"/>
    <property type="evidence" value="ECO:0007669"/>
    <property type="project" value="UniProtKB-KW"/>
</dbReference>
<evidence type="ECO:0000313" key="9">
    <source>
        <dbReference type="EMBL" id="MZR14120.1"/>
    </source>
</evidence>
<keyword evidence="10" id="KW-1185">Reference proteome</keyword>
<evidence type="ECO:0000256" key="7">
    <source>
        <dbReference type="SAM" id="MobiDB-lite"/>
    </source>
</evidence>
<dbReference type="InterPro" id="IPR001107">
    <property type="entry name" value="Band_7"/>
</dbReference>
<dbReference type="InterPro" id="IPR010200">
    <property type="entry name" value="HflC"/>
</dbReference>
<feature type="compositionally biased region" description="Acidic residues" evidence="7">
    <location>
        <begin position="324"/>
        <end position="334"/>
    </location>
</feature>
<dbReference type="NCBIfam" id="TIGR01932">
    <property type="entry name" value="hflC"/>
    <property type="match status" value="1"/>
</dbReference>
<keyword evidence="5" id="KW-0472">Membrane</keyword>
<comment type="function">
    <text evidence="6">HflC and HflK could regulate a protease.</text>
</comment>
<reference evidence="9 10" key="1">
    <citation type="submission" date="2019-12" db="EMBL/GenBank/DDBJ databases">
        <title>Maritimibacter sp. nov. sp. isolated from sea sand.</title>
        <authorList>
            <person name="Kim J."/>
            <person name="Jeong S.E."/>
            <person name="Jung H.S."/>
            <person name="Jeon C.O."/>
        </authorList>
    </citation>
    <scope>NUCLEOTIDE SEQUENCE [LARGE SCALE GENOMIC DNA]</scope>
    <source>
        <strain evidence="9 10">DP07</strain>
    </source>
</reference>
<dbReference type="Proteomes" id="UP000467322">
    <property type="component" value="Unassembled WGS sequence"/>
</dbReference>
<feature type="region of interest" description="Disordered" evidence="7">
    <location>
        <begin position="291"/>
        <end position="334"/>
    </location>
</feature>
<dbReference type="InterPro" id="IPR036013">
    <property type="entry name" value="Band_7/SPFH_dom_sf"/>
</dbReference>
<dbReference type="PANTHER" id="PTHR42911:SF1">
    <property type="entry name" value="MODULATOR OF FTSH PROTEASE HFLC"/>
    <property type="match status" value="1"/>
</dbReference>
<proteinExistence type="inferred from homology"/>
<feature type="domain" description="Band 7" evidence="8">
    <location>
        <begin position="20"/>
        <end position="184"/>
    </location>
</feature>
<evidence type="ECO:0000259" key="8">
    <source>
        <dbReference type="SMART" id="SM00244"/>
    </source>
</evidence>
<dbReference type="GO" id="GO:0008233">
    <property type="term" value="F:peptidase activity"/>
    <property type="evidence" value="ECO:0007669"/>
    <property type="project" value="UniProtKB-KW"/>
</dbReference>
<dbReference type="GO" id="GO:0016020">
    <property type="term" value="C:membrane"/>
    <property type="evidence" value="ECO:0007669"/>
    <property type="project" value="UniProtKB-SubCell"/>
</dbReference>
<evidence type="ECO:0000256" key="1">
    <source>
        <dbReference type="ARBA" id="ARBA00004167"/>
    </source>
</evidence>
<evidence type="ECO:0000256" key="3">
    <source>
        <dbReference type="ARBA" id="ARBA00022692"/>
    </source>
</evidence>
<sequence>MRRSYVILGLLAVLVFIGLNSFYIVDEREKALRLWFGEVTAEIGEPGLYFKVPVLHEIAKYDDRILPLDTQPLEVTPADDRRLVVDAFARWRIEDATQFRRAVGASGITGARNRLERILNAELREVLGGVPSDAVLSVDRVALMNQIRDQSRDEAAALGVRVIDVRIKRADLPEQNLAATFERMRAERQREAADEIARGNEAAQRLRAQADRTVVETTSDAQRQADIIRGEADAERNAIFADAFGRDPEFFAFYRSMRAYERSLTGDNSTMVISPDSQFFNYLKSDRAALDTGVAPTLPEPEAEASTTQDEADAAPEGDLAPGEPDETEQNVGQ</sequence>
<evidence type="ECO:0000313" key="10">
    <source>
        <dbReference type="Proteomes" id="UP000467322"/>
    </source>
</evidence>
<keyword evidence="9" id="KW-0378">Hydrolase</keyword>
<comment type="caution">
    <text evidence="9">The sequence shown here is derived from an EMBL/GenBank/DDBJ whole genome shotgun (WGS) entry which is preliminary data.</text>
</comment>
<accession>A0A845M198</accession>
<dbReference type="CDD" id="cd03405">
    <property type="entry name" value="SPFH_HflC"/>
    <property type="match status" value="1"/>
</dbReference>
<evidence type="ECO:0000256" key="6">
    <source>
        <dbReference type="PIRNR" id="PIRNR005651"/>
    </source>
</evidence>
<dbReference type="EMBL" id="WTUX01000017">
    <property type="protein sequence ID" value="MZR14120.1"/>
    <property type="molecule type" value="Genomic_DNA"/>
</dbReference>
<evidence type="ECO:0000256" key="5">
    <source>
        <dbReference type="ARBA" id="ARBA00023136"/>
    </source>
</evidence>
<name>A0A845M198_9RHOB</name>
<keyword evidence="4" id="KW-1133">Transmembrane helix</keyword>
<dbReference type="AlphaFoldDB" id="A0A845M198"/>
<comment type="similarity">
    <text evidence="2 6">Belongs to the band 7/mec-2 family. HflC subfamily.</text>
</comment>
<dbReference type="PIRSF" id="PIRSF005651">
    <property type="entry name" value="HflC"/>
    <property type="match status" value="1"/>
</dbReference>
<dbReference type="Pfam" id="PF01145">
    <property type="entry name" value="Band_7"/>
    <property type="match status" value="1"/>
</dbReference>
<dbReference type="PANTHER" id="PTHR42911">
    <property type="entry name" value="MODULATOR OF FTSH PROTEASE HFLC"/>
    <property type="match status" value="1"/>
</dbReference>
<evidence type="ECO:0000256" key="4">
    <source>
        <dbReference type="ARBA" id="ARBA00022989"/>
    </source>
</evidence>
<keyword evidence="3" id="KW-0812">Transmembrane</keyword>
<evidence type="ECO:0000256" key="2">
    <source>
        <dbReference type="ARBA" id="ARBA00007862"/>
    </source>
</evidence>
<gene>
    <name evidence="9" type="primary">hflC</name>
    <name evidence="9" type="ORF">GQE99_13945</name>
</gene>
<dbReference type="Gene3D" id="3.30.479.30">
    <property type="entry name" value="Band 7 domain"/>
    <property type="match status" value="1"/>
</dbReference>
<comment type="subcellular location">
    <subcellularLocation>
        <location evidence="1">Membrane</location>
        <topology evidence="1">Single-pass membrane protein</topology>
    </subcellularLocation>
</comment>
<dbReference type="RefSeq" id="WP_161352239.1">
    <property type="nucleotide sequence ID" value="NZ_WTUX01000017.1"/>
</dbReference>
<keyword evidence="9" id="KW-0645">Protease</keyword>